<feature type="signal peptide" evidence="1">
    <location>
        <begin position="1"/>
        <end position="24"/>
    </location>
</feature>
<gene>
    <name evidence="2" type="ORF">ROA7023_04294</name>
</gene>
<dbReference type="Proteomes" id="UP000193900">
    <property type="component" value="Unassembled WGS sequence"/>
</dbReference>
<keyword evidence="3" id="KW-1185">Reference proteome</keyword>
<sequence length="173" mass="19083">MRVISTTVLVLGLALPVVMPKAAAAQTYTLDEYLGFIVFDCALPGTEDFDVQDARDSAVENLGFEQIEIDDGTIRFINADGSRFSTTEYEGAAPSCRITIPQAVAALAEDEWYPYDILLGNFDRIHDDVEYYEGIAGGITYGMRAEWGYRISATLIELDTGDLQFFSTTLPPE</sequence>
<evidence type="ECO:0000256" key="1">
    <source>
        <dbReference type="SAM" id="SignalP"/>
    </source>
</evidence>
<reference evidence="2 3" key="1">
    <citation type="submission" date="2017-03" db="EMBL/GenBank/DDBJ databases">
        <authorList>
            <person name="Afonso C.L."/>
            <person name="Miller P.J."/>
            <person name="Scott M.A."/>
            <person name="Spackman E."/>
            <person name="Goraichik I."/>
            <person name="Dimitrov K.M."/>
            <person name="Suarez D.L."/>
            <person name="Swayne D.E."/>
        </authorList>
    </citation>
    <scope>NUCLEOTIDE SEQUENCE [LARGE SCALE GENOMIC DNA]</scope>
    <source>
        <strain evidence="2 3">CECT 7023</strain>
    </source>
</reference>
<dbReference type="EMBL" id="FWFZ01000048">
    <property type="protein sequence ID" value="SLN77006.1"/>
    <property type="molecule type" value="Genomic_DNA"/>
</dbReference>
<dbReference type="AlphaFoldDB" id="A0A1Y5U1W0"/>
<evidence type="ECO:0000313" key="3">
    <source>
        <dbReference type="Proteomes" id="UP000193900"/>
    </source>
</evidence>
<organism evidence="2 3">
    <name type="scientific">Roseisalinus antarcticus</name>
    <dbReference type="NCBI Taxonomy" id="254357"/>
    <lineage>
        <taxon>Bacteria</taxon>
        <taxon>Pseudomonadati</taxon>
        <taxon>Pseudomonadota</taxon>
        <taxon>Alphaproteobacteria</taxon>
        <taxon>Rhodobacterales</taxon>
        <taxon>Roseobacteraceae</taxon>
        <taxon>Roseisalinus</taxon>
    </lineage>
</organism>
<name>A0A1Y5U1W0_9RHOB</name>
<accession>A0A1Y5U1W0</accession>
<evidence type="ECO:0000313" key="2">
    <source>
        <dbReference type="EMBL" id="SLN77006.1"/>
    </source>
</evidence>
<protein>
    <submittedName>
        <fullName evidence="2">Uncharacterized protein</fullName>
    </submittedName>
</protein>
<feature type="chain" id="PRO_5012893156" evidence="1">
    <location>
        <begin position="25"/>
        <end position="173"/>
    </location>
</feature>
<proteinExistence type="predicted"/>
<keyword evidence="1" id="KW-0732">Signal</keyword>